<dbReference type="AlphaFoldDB" id="A0A151QXA4"/>
<evidence type="ECO:0000313" key="2">
    <source>
        <dbReference type="Proteomes" id="UP000075243"/>
    </source>
</evidence>
<dbReference type="Gramene" id="C.cajan_44893.t">
    <property type="protein sequence ID" value="C.cajan_44893.t"/>
    <property type="gene ID" value="C.cajan_44893"/>
</dbReference>
<keyword evidence="2" id="KW-1185">Reference proteome</keyword>
<evidence type="ECO:0000313" key="1">
    <source>
        <dbReference type="EMBL" id="KYP34988.1"/>
    </source>
</evidence>
<dbReference type="PANTHER" id="PTHR35317:SF35">
    <property type="entry name" value="DUF4219 DOMAIN-CONTAINING PROTEIN"/>
    <property type="match status" value="1"/>
</dbReference>
<protein>
    <recommendedName>
        <fullName evidence="3">DUF4219 domain-containing protein</fullName>
    </recommendedName>
</protein>
<proteinExistence type="predicted"/>
<dbReference type="Pfam" id="PF14223">
    <property type="entry name" value="Retrotran_gag_2"/>
    <property type="match status" value="1"/>
</dbReference>
<gene>
    <name evidence="1" type="ORF">KK1_043997</name>
</gene>
<dbReference type="PANTHER" id="PTHR35317">
    <property type="entry name" value="OS04G0629600 PROTEIN"/>
    <property type="match status" value="1"/>
</dbReference>
<accession>A0A151QXA4</accession>
<name>A0A151QXA4_CAJCA</name>
<dbReference type="EMBL" id="KQ484465">
    <property type="protein sequence ID" value="KYP34988.1"/>
    <property type="molecule type" value="Genomic_DNA"/>
</dbReference>
<sequence length="115" mass="13729">MATINQSSSILVLIFMGENYDFWRVKIMIFFCSQDLWDIIEHKFIIPLQQEVADIIFSRIMGVTSARKAWNTLDKVFNVKLQSLRPEFELIKMKEYEIVKDYYSRIKEIISQLRA</sequence>
<organism evidence="1 2">
    <name type="scientific">Cajanus cajan</name>
    <name type="common">Pigeon pea</name>
    <name type="synonym">Cajanus indicus</name>
    <dbReference type="NCBI Taxonomy" id="3821"/>
    <lineage>
        <taxon>Eukaryota</taxon>
        <taxon>Viridiplantae</taxon>
        <taxon>Streptophyta</taxon>
        <taxon>Embryophyta</taxon>
        <taxon>Tracheophyta</taxon>
        <taxon>Spermatophyta</taxon>
        <taxon>Magnoliopsida</taxon>
        <taxon>eudicotyledons</taxon>
        <taxon>Gunneridae</taxon>
        <taxon>Pentapetalae</taxon>
        <taxon>rosids</taxon>
        <taxon>fabids</taxon>
        <taxon>Fabales</taxon>
        <taxon>Fabaceae</taxon>
        <taxon>Papilionoideae</taxon>
        <taxon>50 kb inversion clade</taxon>
        <taxon>NPAAA clade</taxon>
        <taxon>indigoferoid/millettioid clade</taxon>
        <taxon>Phaseoleae</taxon>
        <taxon>Cajanus</taxon>
    </lineage>
</organism>
<reference evidence="1" key="1">
    <citation type="journal article" date="2012" name="Nat. Biotechnol.">
        <title>Draft genome sequence of pigeonpea (Cajanus cajan), an orphan legume crop of resource-poor farmers.</title>
        <authorList>
            <person name="Varshney R.K."/>
            <person name="Chen W."/>
            <person name="Li Y."/>
            <person name="Bharti A.K."/>
            <person name="Saxena R.K."/>
            <person name="Schlueter J.A."/>
            <person name="Donoghue M.T."/>
            <person name="Azam S."/>
            <person name="Fan G."/>
            <person name="Whaley A.M."/>
            <person name="Farmer A.D."/>
            <person name="Sheridan J."/>
            <person name="Iwata A."/>
            <person name="Tuteja R."/>
            <person name="Penmetsa R.V."/>
            <person name="Wu W."/>
            <person name="Upadhyaya H.D."/>
            <person name="Yang S.P."/>
            <person name="Shah T."/>
            <person name="Saxena K.B."/>
            <person name="Michael T."/>
            <person name="McCombie W.R."/>
            <person name="Yang B."/>
            <person name="Zhang G."/>
            <person name="Yang H."/>
            <person name="Wang J."/>
            <person name="Spillane C."/>
            <person name="Cook D.R."/>
            <person name="May G.D."/>
            <person name="Xu X."/>
            <person name="Jackson S.A."/>
        </authorList>
    </citation>
    <scope>NUCLEOTIDE SEQUENCE [LARGE SCALE GENOMIC DNA]</scope>
</reference>
<dbReference type="Proteomes" id="UP000075243">
    <property type="component" value="Unassembled WGS sequence"/>
</dbReference>
<evidence type="ECO:0008006" key="3">
    <source>
        <dbReference type="Google" id="ProtNLM"/>
    </source>
</evidence>